<protein>
    <submittedName>
        <fullName evidence="1">Unannotated protein</fullName>
    </submittedName>
</protein>
<evidence type="ECO:0000313" key="1">
    <source>
        <dbReference type="EMBL" id="CAB4549122.1"/>
    </source>
</evidence>
<proteinExistence type="predicted"/>
<accession>A0A6J6CCK6</accession>
<name>A0A6J6CCK6_9ZZZZ</name>
<dbReference type="AlphaFoldDB" id="A0A6J6CCK6"/>
<dbReference type="EMBL" id="CAEZSR010000022">
    <property type="protein sequence ID" value="CAB4549122.1"/>
    <property type="molecule type" value="Genomic_DNA"/>
</dbReference>
<organism evidence="1">
    <name type="scientific">freshwater metagenome</name>
    <dbReference type="NCBI Taxonomy" id="449393"/>
    <lineage>
        <taxon>unclassified sequences</taxon>
        <taxon>metagenomes</taxon>
        <taxon>ecological metagenomes</taxon>
    </lineage>
</organism>
<gene>
    <name evidence="1" type="ORF">UFOPK1493_00912</name>
</gene>
<reference evidence="1" key="1">
    <citation type="submission" date="2020-05" db="EMBL/GenBank/DDBJ databases">
        <authorList>
            <person name="Chiriac C."/>
            <person name="Salcher M."/>
            <person name="Ghai R."/>
            <person name="Kavagutti S V."/>
        </authorList>
    </citation>
    <scope>NUCLEOTIDE SEQUENCE</scope>
</reference>
<sequence>MTQDVFAELHGATCLHCGHRTTADVCPRCQHDTVVGPPVTVGPQTVRIGWIGRGGAAAAALWLSSDAGDVLVTTDGRKVDTTPTAPTGFVAVEGLTSLRSDVAAALVACRSEALLGWGGSAIEPTLITHRFGVDPAIDLPAARRAACELAIAGCPEAVALLPLSPGEVSWWTALGHLRLGDRDAAVRTMGELPLDGYAVITVVLRWASQRWVGDAASAARFLLGKRVHGSATQRLAQVSVACGITPLARFLLEPDKELPEQLRHVGGASPSVARALALRGAQLAEPLDVGPNVSLSVLDDLIDLGTPLDPATLSDEQRRHVVARTRPEALSDDDVDQLGLGAERDRRRLAAGRFDEIDAALAGPHVRGIVHLVESGSVDDDLRSVDPVRAEHLATFLESPTAAHLTDELVADTSLWPLLAARLDVPLWTWGTDLDHATQRFVGWYALRATFDHLVVGAWEAALETGHHAHRLAADDHQRRDALNLIAFAHWQRGDGEAARDTLLSAIGGTDDVPLRVNLAIVASSLDPESAALELARLVRESSSPELRCAAAMRAVHLWSTDDLPWTVRRHRPVPPALIDALRELVVEPVDPGVLRAILGLQSNLDRDWLARPAHLAASPHRQSLELKVFQARATGPREFVDALTFVLRSASPPEWVFAERDRTVETAARHVFDDDGSSALFALFAVQRKMPVTPEQQALLAPLAVLAVSAQTERGDDPPPDSYLTLLAEADTHWLETRPTAHVRTVMDVAWERLATCHVRFLEIVIDKMVRAVEDLDRRLRRDPRLRKNAALLRTQLEPILDDAIAADDVLSEFRPHVTGAPIAREIDDLLRIVRDIRRASMRML</sequence>